<keyword evidence="2" id="KW-1185">Reference proteome</keyword>
<protein>
    <submittedName>
        <fullName evidence="1">Uncharacterized protein</fullName>
    </submittedName>
</protein>
<comment type="caution">
    <text evidence="1">The sequence shown here is derived from an EMBL/GenBank/DDBJ whole genome shotgun (WGS) entry which is preliminary data.</text>
</comment>
<organism evidence="1 2">
    <name type="scientific">Enterocloster alcoholdehydrogenati</name>
    <dbReference type="NCBI Taxonomy" id="2547410"/>
    <lineage>
        <taxon>Bacteria</taxon>
        <taxon>Bacillati</taxon>
        <taxon>Bacillota</taxon>
        <taxon>Clostridia</taxon>
        <taxon>Lachnospirales</taxon>
        <taxon>Lachnospiraceae</taxon>
        <taxon>Enterocloster</taxon>
    </lineage>
</organism>
<reference evidence="1 2" key="1">
    <citation type="submission" date="2024-04" db="EMBL/GenBank/DDBJ databases">
        <title>Defined microbial consortia suppress multidrug-resistant proinflammatory Enterobacteriaceae via ecological control.</title>
        <authorList>
            <person name="Furuichi M."/>
            <person name="Kawaguchi T."/>
            <person name="Pust M."/>
            <person name="Yasuma K."/>
            <person name="Plichta D."/>
            <person name="Hasegawa N."/>
            <person name="Ohya T."/>
            <person name="Bhattarai S."/>
            <person name="Sasajima S."/>
            <person name="Aoto Y."/>
            <person name="Tuganbaev T."/>
            <person name="Yaginuma M."/>
            <person name="Ueda M."/>
            <person name="Okahashi N."/>
            <person name="Amafuji K."/>
            <person name="Kiridooshi Y."/>
            <person name="Sugita K."/>
            <person name="Strazar M."/>
            <person name="Skelly A."/>
            <person name="Suda W."/>
            <person name="Hattori M."/>
            <person name="Nakamoto N."/>
            <person name="Caballero S."/>
            <person name="Norman J."/>
            <person name="Olle B."/>
            <person name="Tanoue T."/>
            <person name="Arita M."/>
            <person name="Bucci V."/>
            <person name="Atarashi K."/>
            <person name="Xavier R."/>
            <person name="Honda K."/>
        </authorList>
    </citation>
    <scope>NUCLEOTIDE SEQUENCE [LARGE SCALE GENOMIC DNA]</scope>
    <source>
        <strain evidence="2">f13</strain>
    </source>
</reference>
<evidence type="ECO:0000313" key="1">
    <source>
        <dbReference type="EMBL" id="GAA6268561.1"/>
    </source>
</evidence>
<gene>
    <name evidence="1" type="ORF">F130042H8_16210</name>
</gene>
<evidence type="ECO:0000313" key="2">
    <source>
        <dbReference type="Proteomes" id="UP001600894"/>
    </source>
</evidence>
<accession>A0ABQ0AX34</accession>
<sequence length="396" mass="45313">MRETSPYPLTTQCACMDDEGRIWMVSNMVNGLFCLDPDTGKTEYVTSFEREPLFCGSLYTKAFWYKGKVICIPCLAKNIAFYDTVTGEIRYLPIRSEEYLVYFNAVSFAEEKVLLFPVIYSSFAYILDLERESYDSIPFTYGENSHQAEGRIVQGEALCGEKAYFVIRDTNRFFSFDIKTHIMDFFQGADHHPFVTMTSDGRYLYPFSADGRSYDIYDGGTYITTRQLLPEKEAGKAAVPYEQLKYIACSCVEGAIVNMPMRNVKLQFFADGCMKNCVLDWKQIRMADAKIQAFAVCFQRRGKLILLPYHSSTVVEVDLGDASVRYLDISICSSVLNGLFKKLWEQPEHNIQLKEESCSLQRYLDALEDMPSPRTEQDVLQTNGSRIYNILNGQEG</sequence>
<dbReference type="EMBL" id="BAABXL010000001">
    <property type="protein sequence ID" value="GAA6268561.1"/>
    <property type="molecule type" value="Genomic_DNA"/>
</dbReference>
<proteinExistence type="predicted"/>
<name>A0ABQ0AX34_9FIRM</name>
<dbReference type="SUPFAM" id="SSF63829">
    <property type="entry name" value="Calcium-dependent phosphotriesterase"/>
    <property type="match status" value="1"/>
</dbReference>
<dbReference type="Proteomes" id="UP001600894">
    <property type="component" value="Unassembled WGS sequence"/>
</dbReference>
<dbReference type="RefSeq" id="WP_178302132.1">
    <property type="nucleotide sequence ID" value="NZ_BAABXL010000001.1"/>
</dbReference>